<dbReference type="Proteomes" id="UP000245166">
    <property type="component" value="Unassembled WGS sequence"/>
</dbReference>
<reference evidence="9 10" key="1">
    <citation type="submission" date="2018-03" db="EMBL/GenBank/DDBJ databases">
        <title>Genome assembly of novel Miniimonas species PCH200.</title>
        <authorList>
            <person name="Thakur V."/>
            <person name="Kumar V."/>
            <person name="Singh D."/>
        </authorList>
    </citation>
    <scope>NUCLEOTIDE SEQUENCE [LARGE SCALE GENOMIC DNA]</scope>
    <source>
        <strain evidence="9 10">PCH200</strain>
    </source>
</reference>
<dbReference type="InterPro" id="IPR000515">
    <property type="entry name" value="MetI-like"/>
</dbReference>
<keyword evidence="6 7" id="KW-0472">Membrane</keyword>
<keyword evidence="3" id="KW-1003">Cell membrane</keyword>
<dbReference type="AlphaFoldDB" id="A0A2U1ZSM2"/>
<organism evidence="9 10">
    <name type="scientific">Serinibacter arcticus</name>
    <dbReference type="NCBI Taxonomy" id="1655435"/>
    <lineage>
        <taxon>Bacteria</taxon>
        <taxon>Bacillati</taxon>
        <taxon>Actinomycetota</taxon>
        <taxon>Actinomycetes</taxon>
        <taxon>Micrococcales</taxon>
        <taxon>Beutenbergiaceae</taxon>
        <taxon>Serinibacter</taxon>
    </lineage>
</organism>
<comment type="subcellular location">
    <subcellularLocation>
        <location evidence="1 7">Cell membrane</location>
        <topology evidence="1 7">Multi-pass membrane protein</topology>
    </subcellularLocation>
</comment>
<comment type="similarity">
    <text evidence="7">Belongs to the binding-protein-dependent transport system permease family.</text>
</comment>
<keyword evidence="4 7" id="KW-0812">Transmembrane</keyword>
<evidence type="ECO:0000256" key="3">
    <source>
        <dbReference type="ARBA" id="ARBA00022475"/>
    </source>
</evidence>
<dbReference type="RefSeq" id="WP_109228306.1">
    <property type="nucleotide sequence ID" value="NZ_PYHR01000002.1"/>
</dbReference>
<dbReference type="EMBL" id="PYHR01000002">
    <property type="protein sequence ID" value="PWD49922.1"/>
    <property type="molecule type" value="Genomic_DNA"/>
</dbReference>
<dbReference type="PANTHER" id="PTHR30151">
    <property type="entry name" value="ALKANE SULFONATE ABC TRANSPORTER-RELATED, MEMBRANE SUBUNIT"/>
    <property type="match status" value="1"/>
</dbReference>
<dbReference type="CDD" id="cd06261">
    <property type="entry name" value="TM_PBP2"/>
    <property type="match status" value="1"/>
</dbReference>
<evidence type="ECO:0000256" key="2">
    <source>
        <dbReference type="ARBA" id="ARBA00022448"/>
    </source>
</evidence>
<feature type="transmembrane region" description="Helical" evidence="7">
    <location>
        <begin position="126"/>
        <end position="148"/>
    </location>
</feature>
<gene>
    <name evidence="9" type="ORF">C8046_03720</name>
</gene>
<feature type="transmembrane region" description="Helical" evidence="7">
    <location>
        <begin position="95"/>
        <end position="114"/>
    </location>
</feature>
<name>A0A2U1ZSM2_9MICO</name>
<keyword evidence="5 7" id="KW-1133">Transmembrane helix</keyword>
<evidence type="ECO:0000313" key="9">
    <source>
        <dbReference type="EMBL" id="PWD49922.1"/>
    </source>
</evidence>
<keyword evidence="2 7" id="KW-0813">Transport</keyword>
<feature type="transmembrane region" description="Helical" evidence="7">
    <location>
        <begin position="218"/>
        <end position="238"/>
    </location>
</feature>
<feature type="transmembrane region" description="Helical" evidence="7">
    <location>
        <begin position="250"/>
        <end position="272"/>
    </location>
</feature>
<keyword evidence="10" id="KW-1185">Reference proteome</keyword>
<evidence type="ECO:0000256" key="6">
    <source>
        <dbReference type="ARBA" id="ARBA00023136"/>
    </source>
</evidence>
<dbReference type="GO" id="GO:0055085">
    <property type="term" value="P:transmembrane transport"/>
    <property type="evidence" value="ECO:0007669"/>
    <property type="project" value="InterPro"/>
</dbReference>
<dbReference type="GO" id="GO:0005886">
    <property type="term" value="C:plasma membrane"/>
    <property type="evidence" value="ECO:0007669"/>
    <property type="project" value="UniProtKB-SubCell"/>
</dbReference>
<dbReference type="InterPro" id="IPR035906">
    <property type="entry name" value="MetI-like_sf"/>
</dbReference>
<dbReference type="PANTHER" id="PTHR30151:SF0">
    <property type="entry name" value="ABC TRANSPORTER PERMEASE PROTEIN MJ0413-RELATED"/>
    <property type="match status" value="1"/>
</dbReference>
<dbReference type="Gene3D" id="1.10.3720.10">
    <property type="entry name" value="MetI-like"/>
    <property type="match status" value="1"/>
</dbReference>
<feature type="transmembrane region" description="Helical" evidence="7">
    <location>
        <begin position="154"/>
        <end position="174"/>
    </location>
</feature>
<evidence type="ECO:0000256" key="5">
    <source>
        <dbReference type="ARBA" id="ARBA00022989"/>
    </source>
</evidence>
<dbReference type="PROSITE" id="PS50928">
    <property type="entry name" value="ABC_TM1"/>
    <property type="match status" value="1"/>
</dbReference>
<dbReference type="Pfam" id="PF00528">
    <property type="entry name" value="BPD_transp_1"/>
    <property type="match status" value="1"/>
</dbReference>
<evidence type="ECO:0000256" key="1">
    <source>
        <dbReference type="ARBA" id="ARBA00004651"/>
    </source>
</evidence>
<protein>
    <submittedName>
        <fullName evidence="9">ABC transporter permease</fullName>
    </submittedName>
</protein>
<evidence type="ECO:0000313" key="10">
    <source>
        <dbReference type="Proteomes" id="UP000245166"/>
    </source>
</evidence>
<proteinExistence type="inferred from homology"/>
<evidence type="ECO:0000256" key="7">
    <source>
        <dbReference type="RuleBase" id="RU363032"/>
    </source>
</evidence>
<evidence type="ECO:0000256" key="4">
    <source>
        <dbReference type="ARBA" id="ARBA00022692"/>
    </source>
</evidence>
<dbReference type="SUPFAM" id="SSF161098">
    <property type="entry name" value="MetI-like"/>
    <property type="match status" value="1"/>
</dbReference>
<feature type="transmembrane region" description="Helical" evidence="7">
    <location>
        <begin position="39"/>
        <end position="65"/>
    </location>
</feature>
<accession>A0A2U1ZSM2</accession>
<evidence type="ECO:0000259" key="8">
    <source>
        <dbReference type="PROSITE" id="PS50928"/>
    </source>
</evidence>
<sequence length="288" mass="29718">MTTMTSKPATARWRGSTAGRAGTPIAWGALARRVGTATAVLTVSLTLLILTWAATSAAFGLPFLFPGPGDVAQAFVSAVENGKLLTAVQASLGRIAAGFAIGCSLGIVLGLVLGASPVLREVASPLVTFFRFVPPLAWFAPALVLFGAGEASMIALIVYTSVFVVAMSTLEGGARVSLDLQRMAGVAGASWWQRLAWVTLPASLPYVFAGMRIAMGNAFMTVVSAEMLGASAGLGVIVNTGMISTRIPDVFVAIAALGILGLAFDRLFVLLINTVGRRFREQAGSAVA</sequence>
<comment type="caution">
    <text evidence="9">The sequence shown here is derived from an EMBL/GenBank/DDBJ whole genome shotgun (WGS) entry which is preliminary data.</text>
</comment>
<feature type="domain" description="ABC transmembrane type-1" evidence="8">
    <location>
        <begin position="88"/>
        <end position="272"/>
    </location>
</feature>
<dbReference type="OrthoDB" id="3173654at2"/>